<evidence type="ECO:0000313" key="1">
    <source>
        <dbReference type="EMBL" id="OAG15350.1"/>
    </source>
</evidence>
<accession>A0A177D847</accession>
<dbReference type="OMA" id="YEDEECP"/>
<evidence type="ECO:0000313" key="2">
    <source>
        <dbReference type="Proteomes" id="UP000077248"/>
    </source>
</evidence>
<name>A0A177D847_ALTAL</name>
<keyword evidence="2" id="KW-1185">Reference proteome</keyword>
<dbReference type="Gene3D" id="3.30.200.20">
    <property type="entry name" value="Phosphorylase Kinase, domain 1"/>
    <property type="match status" value="1"/>
</dbReference>
<sequence length="548" mass="61942">MLSSRFGATPRASITSLSLPLAHACDQEAAEETKVALTTSNVFSRRLTSYISASSAEDPNPNVDRNFRLPHLVSRRSRSTVAEVGEDAYSNDGKPSGDKYDRRHFKDIRGISRTALERLVLYLIDLKEELPFSSCRVMQRKEGSFHHAVFLMIEDSHQVTQEYVLKIPAHGTRGEWQINDNVALKSEAQLMQHIWHHTNCPVPEVIAYDGSLENAIGAPYILMKKMDGISAMDMWIGQPYKTTISTKVHLNADDPLPELEQKRITFLRSLARAMSELAPLEFKYTGMPAFFDPKDKLPSYIGPFWRWHTKTVMDKLASEGSFDTSEAFFTAGIDRVNSAERSSSGTHDVAKIGVWIVMRMVMSSAPFATTESSHSKQTQSEDVSNGVPIRETFVLRHVDLDLQNILVDEDGNVTGIVDWDGCAAVPHCLGYASMPTFLRRDWLPNYDISRLPHLSWSLDRYRELYAQAMEEVCKSSDAKYTRKSPMYQLVSAALDKDAEWIDVVEALLHDMPEFRRVDAHAFCRRLGHGWPAAEEALKAKITKWLKPQ</sequence>
<proteinExistence type="predicted"/>
<dbReference type="AlphaFoldDB" id="A0A177D847"/>
<gene>
    <name evidence="1" type="ORF">CC77DRAFT_999657</name>
</gene>
<organism evidence="1 2">
    <name type="scientific">Alternaria alternata</name>
    <name type="common">Alternaria rot fungus</name>
    <name type="synonym">Torula alternata</name>
    <dbReference type="NCBI Taxonomy" id="5599"/>
    <lineage>
        <taxon>Eukaryota</taxon>
        <taxon>Fungi</taxon>
        <taxon>Dikarya</taxon>
        <taxon>Ascomycota</taxon>
        <taxon>Pezizomycotina</taxon>
        <taxon>Dothideomycetes</taxon>
        <taxon>Pleosporomycetidae</taxon>
        <taxon>Pleosporales</taxon>
        <taxon>Pleosporineae</taxon>
        <taxon>Pleosporaceae</taxon>
        <taxon>Alternaria</taxon>
        <taxon>Alternaria sect. Alternaria</taxon>
        <taxon>Alternaria alternata complex</taxon>
    </lineage>
</organism>
<dbReference type="InterPro" id="IPR051678">
    <property type="entry name" value="AGP_Transferase"/>
</dbReference>
<reference evidence="1 2" key="1">
    <citation type="submission" date="2016-05" db="EMBL/GenBank/DDBJ databases">
        <title>Comparative analysis of secretome profiles of manganese(II)-oxidizing ascomycete fungi.</title>
        <authorList>
            <consortium name="DOE Joint Genome Institute"/>
            <person name="Zeiner C.A."/>
            <person name="Purvine S.O."/>
            <person name="Zink E.M."/>
            <person name="Wu S."/>
            <person name="Pasa-Tolic L."/>
            <person name="Chaput D.L."/>
            <person name="Haridas S."/>
            <person name="Grigoriev I.V."/>
            <person name="Santelli C.M."/>
            <person name="Hansel C.M."/>
        </authorList>
    </citation>
    <scope>NUCLEOTIDE SEQUENCE [LARGE SCALE GENOMIC DNA]</scope>
    <source>
        <strain evidence="1 2">SRC1lrK2f</strain>
    </source>
</reference>
<dbReference type="VEuPathDB" id="FungiDB:CC77DRAFT_999657"/>
<dbReference type="InterPro" id="IPR011009">
    <property type="entry name" value="Kinase-like_dom_sf"/>
</dbReference>
<dbReference type="EMBL" id="KV441494">
    <property type="protein sequence ID" value="OAG15350.1"/>
    <property type="molecule type" value="Genomic_DNA"/>
</dbReference>
<dbReference type="Gene3D" id="3.90.1200.10">
    <property type="match status" value="1"/>
</dbReference>
<dbReference type="PANTHER" id="PTHR21310:SF51">
    <property type="entry name" value="AMINOGLYCOSIDE PHOSPHOTRANSFERASE DOMAIN-CONTAINING PROTEIN"/>
    <property type="match status" value="1"/>
</dbReference>
<dbReference type="Proteomes" id="UP000077248">
    <property type="component" value="Unassembled WGS sequence"/>
</dbReference>
<dbReference type="PANTHER" id="PTHR21310">
    <property type="entry name" value="AMINOGLYCOSIDE PHOSPHOTRANSFERASE-RELATED-RELATED"/>
    <property type="match status" value="1"/>
</dbReference>
<dbReference type="RefSeq" id="XP_018380771.1">
    <property type="nucleotide sequence ID" value="XM_018536570.1"/>
</dbReference>
<dbReference type="KEGG" id="aalt:CC77DRAFT_999657"/>
<protein>
    <submittedName>
        <fullName evidence="1">Uncharacterized protein</fullName>
    </submittedName>
</protein>
<dbReference type="GeneID" id="29122164"/>
<dbReference type="SUPFAM" id="SSF56112">
    <property type="entry name" value="Protein kinase-like (PK-like)"/>
    <property type="match status" value="1"/>
</dbReference>